<accession>A0ABD1F5W4</accession>
<feature type="region of interest" description="Disordered" evidence="1">
    <location>
        <begin position="83"/>
        <end position="200"/>
    </location>
</feature>
<evidence type="ECO:0000313" key="3">
    <source>
        <dbReference type="Proteomes" id="UP001566132"/>
    </source>
</evidence>
<dbReference type="AlphaFoldDB" id="A0ABD1F5W4"/>
<evidence type="ECO:0000313" key="2">
    <source>
        <dbReference type="EMBL" id="KAL1512434.1"/>
    </source>
</evidence>
<sequence length="615" mass="69416">MDSEKDINVYGAKEGDLSTGRSECVRAGTYRPSANYCSASLVGNQAEALETTTGSEDESPEPEILEVGENLALRESECEEDDLLMHSENDLLTSSIKTGEEGNRKGGGKRTLDERSPTPPHVWTLSDSEEEKDTQASKKPKGCTFPSGKIRKKKRPNTHSRENENKQTNGDRQGKGSNSPTPTREINKPETNTSSETGVKSDIIGTHLEELLSKLRDQVAIVDEIMKKAHKPKKELKDACLNIVHLSEKLESNKIKAFLKGTKGKEKITTKKDEGSLQKEITELRRENKTLMSRMQALEEDMRKVVVKKEKEIETLLTENIKLQETVLELEENAADGGANPNQKEDNRPGRKAMEKHVEGLISAKDRSAGKCLEAVKLKWTKNNYMVTDYKHYEDKEPCDAVYVCDFEKSRAQDLPKEIRQHRAFGAAIESEKIINGKMIYAVTTDRLNGEDYEDEQSSEKITYLIGASSDLIDSVEFYSNIEKISNLHATKKRDRLRLYVHAGSEIIVRRICEYIFRQGEVTNKIEIHKMKNTQEVVGGNAKPQEEWNKVARKQRRSQFRGALVVTKNEQESYVEAVRNIKRKVDIGNTGIRIGAVRETKEGNIKIHVVAKKKN</sequence>
<evidence type="ECO:0000256" key="1">
    <source>
        <dbReference type="SAM" id="MobiDB-lite"/>
    </source>
</evidence>
<dbReference type="EMBL" id="JBDJPC010000002">
    <property type="protein sequence ID" value="KAL1512434.1"/>
    <property type="molecule type" value="Genomic_DNA"/>
</dbReference>
<organism evidence="2 3">
    <name type="scientific">Hypothenemus hampei</name>
    <name type="common">Coffee berry borer</name>
    <dbReference type="NCBI Taxonomy" id="57062"/>
    <lineage>
        <taxon>Eukaryota</taxon>
        <taxon>Metazoa</taxon>
        <taxon>Ecdysozoa</taxon>
        <taxon>Arthropoda</taxon>
        <taxon>Hexapoda</taxon>
        <taxon>Insecta</taxon>
        <taxon>Pterygota</taxon>
        <taxon>Neoptera</taxon>
        <taxon>Endopterygota</taxon>
        <taxon>Coleoptera</taxon>
        <taxon>Polyphaga</taxon>
        <taxon>Cucujiformia</taxon>
        <taxon>Curculionidae</taxon>
        <taxon>Scolytinae</taxon>
        <taxon>Hypothenemus</taxon>
    </lineage>
</organism>
<dbReference type="Proteomes" id="UP001566132">
    <property type="component" value="Unassembled WGS sequence"/>
</dbReference>
<comment type="caution">
    <text evidence="2">The sequence shown here is derived from an EMBL/GenBank/DDBJ whole genome shotgun (WGS) entry which is preliminary data.</text>
</comment>
<feature type="compositionally biased region" description="Basic and acidic residues" evidence="1">
    <location>
        <begin position="98"/>
        <end position="116"/>
    </location>
</feature>
<feature type="region of interest" description="Disordered" evidence="1">
    <location>
        <begin position="332"/>
        <end position="353"/>
    </location>
</feature>
<keyword evidence="3" id="KW-1185">Reference proteome</keyword>
<name>A0ABD1F5W4_HYPHA</name>
<feature type="compositionally biased region" description="Polar residues" evidence="1">
    <location>
        <begin position="166"/>
        <end position="198"/>
    </location>
</feature>
<proteinExistence type="predicted"/>
<reference evidence="2 3" key="1">
    <citation type="submission" date="2024-05" db="EMBL/GenBank/DDBJ databases">
        <title>Genetic variation in Jamaican populations of the coffee berry borer (Hypothenemus hampei).</title>
        <authorList>
            <person name="Errbii M."/>
            <person name="Myrie A."/>
        </authorList>
    </citation>
    <scope>NUCLEOTIDE SEQUENCE [LARGE SCALE GENOMIC DNA]</scope>
    <source>
        <strain evidence="2">JA-Hopewell-2020-01-JO</strain>
        <tissue evidence="2">Whole body</tissue>
    </source>
</reference>
<protein>
    <submittedName>
        <fullName evidence="2">Uncharacterized protein</fullName>
    </submittedName>
</protein>
<feature type="compositionally biased region" description="Basic and acidic residues" evidence="1">
    <location>
        <begin position="343"/>
        <end position="353"/>
    </location>
</feature>
<gene>
    <name evidence="2" type="ORF">ABEB36_002025</name>
</gene>
<feature type="compositionally biased region" description="Basic residues" evidence="1">
    <location>
        <begin position="149"/>
        <end position="158"/>
    </location>
</feature>